<evidence type="ECO:0000313" key="1">
    <source>
        <dbReference type="EMBL" id="KAL2531510.1"/>
    </source>
</evidence>
<reference evidence="2" key="1">
    <citation type="submission" date="2024-07" db="EMBL/GenBank/DDBJ databases">
        <title>Two chromosome-level genome assemblies of Korean endemic species Abeliophyllum distichum and Forsythia ovata (Oleaceae).</title>
        <authorList>
            <person name="Jang H."/>
        </authorList>
    </citation>
    <scope>NUCLEOTIDE SEQUENCE [LARGE SCALE GENOMIC DNA]</scope>
</reference>
<organism evidence="1 2">
    <name type="scientific">Abeliophyllum distichum</name>
    <dbReference type="NCBI Taxonomy" id="126358"/>
    <lineage>
        <taxon>Eukaryota</taxon>
        <taxon>Viridiplantae</taxon>
        <taxon>Streptophyta</taxon>
        <taxon>Embryophyta</taxon>
        <taxon>Tracheophyta</taxon>
        <taxon>Spermatophyta</taxon>
        <taxon>Magnoliopsida</taxon>
        <taxon>eudicotyledons</taxon>
        <taxon>Gunneridae</taxon>
        <taxon>Pentapetalae</taxon>
        <taxon>asterids</taxon>
        <taxon>lamiids</taxon>
        <taxon>Lamiales</taxon>
        <taxon>Oleaceae</taxon>
        <taxon>Forsythieae</taxon>
        <taxon>Abeliophyllum</taxon>
    </lineage>
</organism>
<protein>
    <submittedName>
        <fullName evidence="1">Protein EXECUTER 1</fullName>
    </submittedName>
</protein>
<proteinExistence type="predicted"/>
<dbReference type="Proteomes" id="UP001604336">
    <property type="component" value="Unassembled WGS sequence"/>
</dbReference>
<comment type="caution">
    <text evidence="1">The sequence shown here is derived from an EMBL/GenBank/DDBJ whole genome shotgun (WGS) entry which is preliminary data.</text>
</comment>
<accession>A0ABD1V2G7</accession>
<gene>
    <name evidence="1" type="ORF">Adt_04861</name>
</gene>
<dbReference type="EMBL" id="JBFOLK010000002">
    <property type="protein sequence ID" value="KAL2531510.1"/>
    <property type="molecule type" value="Genomic_DNA"/>
</dbReference>
<keyword evidence="2" id="KW-1185">Reference proteome</keyword>
<evidence type="ECO:0000313" key="2">
    <source>
        <dbReference type="Proteomes" id="UP001604336"/>
    </source>
</evidence>
<name>A0ABD1V2G7_9LAMI</name>
<dbReference type="AlphaFoldDB" id="A0ABD1V2G7"/>
<sequence length="126" mass="14641">MAMTRAWATRHFIVNPLPQLHPPSFSSSKIYPCTKKNYPISFSRKLVFRRSKNSLISCRCALNHDNNGENTNNRSDYSSYSSTCSSSSTEWDWNRWTHYFSEIEQAESSTSVLKDKSFYAYALVYL</sequence>